<feature type="region of interest" description="Disordered" evidence="6">
    <location>
        <begin position="1"/>
        <end position="42"/>
    </location>
</feature>
<dbReference type="InterPro" id="IPR000159">
    <property type="entry name" value="RA_dom"/>
</dbReference>
<evidence type="ECO:0000256" key="3">
    <source>
        <dbReference type="ARBA" id="ARBA00055252"/>
    </source>
</evidence>
<name>A0A6P8EQZ1_CLUHA</name>
<feature type="compositionally biased region" description="Polar residues" evidence="6">
    <location>
        <begin position="589"/>
        <end position="599"/>
    </location>
</feature>
<feature type="compositionally biased region" description="Basic and acidic residues" evidence="6">
    <location>
        <begin position="862"/>
        <end position="872"/>
    </location>
</feature>
<organism evidence="9 10">
    <name type="scientific">Clupea harengus</name>
    <name type="common">Atlantic herring</name>
    <dbReference type="NCBI Taxonomy" id="7950"/>
    <lineage>
        <taxon>Eukaryota</taxon>
        <taxon>Metazoa</taxon>
        <taxon>Chordata</taxon>
        <taxon>Craniata</taxon>
        <taxon>Vertebrata</taxon>
        <taxon>Euteleostomi</taxon>
        <taxon>Actinopterygii</taxon>
        <taxon>Neopterygii</taxon>
        <taxon>Teleostei</taxon>
        <taxon>Clupei</taxon>
        <taxon>Clupeiformes</taxon>
        <taxon>Clupeoidei</taxon>
        <taxon>Clupeidae</taxon>
        <taxon>Clupea</taxon>
    </lineage>
</organism>
<dbReference type="AlphaFoldDB" id="A0A6P8EQZ1"/>
<reference evidence="10" key="1">
    <citation type="submission" date="2025-08" db="UniProtKB">
        <authorList>
            <consortium name="RefSeq"/>
        </authorList>
    </citation>
    <scope>IDENTIFICATION</scope>
</reference>
<dbReference type="InterPro" id="IPR047887">
    <property type="entry name" value="ARHGAP20_PH"/>
</dbReference>
<feature type="region of interest" description="Disordered" evidence="6">
    <location>
        <begin position="589"/>
        <end position="682"/>
    </location>
</feature>
<feature type="domain" description="Ras-associating" evidence="7">
    <location>
        <begin position="195"/>
        <end position="322"/>
    </location>
</feature>
<dbReference type="Pfam" id="PF00788">
    <property type="entry name" value="RA"/>
    <property type="match status" value="1"/>
</dbReference>
<dbReference type="GO" id="GO:0035023">
    <property type="term" value="P:regulation of Rho protein signal transduction"/>
    <property type="evidence" value="ECO:0007669"/>
    <property type="project" value="InterPro"/>
</dbReference>
<dbReference type="CDD" id="cd17115">
    <property type="entry name" value="RA_RHG20"/>
    <property type="match status" value="1"/>
</dbReference>
<evidence type="ECO:0000256" key="5">
    <source>
        <dbReference type="ARBA" id="ARBA00083374"/>
    </source>
</evidence>
<comment type="function">
    <text evidence="3">GTPase activator for the Rho-type GTPases by converting them to an inactive GDP-bound state.</text>
</comment>
<dbReference type="InterPro" id="IPR047888">
    <property type="entry name" value="ARHGAP20_RA"/>
</dbReference>
<dbReference type="InterPro" id="IPR047886">
    <property type="entry name" value="ARHGAP20-like_RhoGAP"/>
</dbReference>
<keyword evidence="9" id="KW-1185">Reference proteome</keyword>
<dbReference type="CTD" id="57569"/>
<evidence type="ECO:0000256" key="4">
    <source>
        <dbReference type="ARBA" id="ARBA00070254"/>
    </source>
</evidence>
<keyword evidence="1" id="KW-0343">GTPase activation</keyword>
<dbReference type="PROSITE" id="PS50200">
    <property type="entry name" value="RA"/>
    <property type="match status" value="1"/>
</dbReference>
<feature type="compositionally biased region" description="Polar residues" evidence="6">
    <location>
        <begin position="850"/>
        <end position="860"/>
    </location>
</feature>
<dbReference type="GO" id="GO:0007165">
    <property type="term" value="P:signal transduction"/>
    <property type="evidence" value="ECO:0007669"/>
    <property type="project" value="InterPro"/>
</dbReference>
<feature type="compositionally biased region" description="Acidic residues" evidence="6">
    <location>
        <begin position="637"/>
        <end position="646"/>
    </location>
</feature>
<feature type="region of interest" description="Disordered" evidence="6">
    <location>
        <begin position="981"/>
        <end position="1012"/>
    </location>
</feature>
<accession>A0A6P8EQZ1</accession>
<feature type="region of interest" description="Disordered" evidence="6">
    <location>
        <begin position="902"/>
        <end position="942"/>
    </location>
</feature>
<dbReference type="FunFam" id="2.30.29.30:FF:000217">
    <property type="entry name" value="Rho GTPase activating protein 20"/>
    <property type="match status" value="1"/>
</dbReference>
<keyword evidence="2" id="KW-0597">Phosphoprotein</keyword>
<dbReference type="Proteomes" id="UP000515152">
    <property type="component" value="Chromosome 21"/>
</dbReference>
<evidence type="ECO:0000256" key="6">
    <source>
        <dbReference type="SAM" id="MobiDB-lite"/>
    </source>
</evidence>
<dbReference type="SUPFAM" id="SSF48350">
    <property type="entry name" value="GTPase activation domain, GAP"/>
    <property type="match status" value="1"/>
</dbReference>
<feature type="compositionally biased region" description="Low complexity" evidence="6">
    <location>
        <begin position="665"/>
        <end position="680"/>
    </location>
</feature>
<dbReference type="InterPro" id="IPR008936">
    <property type="entry name" value="Rho_GTPase_activation_prot"/>
</dbReference>
<dbReference type="RefSeq" id="XP_031414505.1">
    <property type="nucleotide sequence ID" value="XM_031558645.1"/>
</dbReference>
<dbReference type="CDD" id="cd04402">
    <property type="entry name" value="RhoGAP_ARHGAP20"/>
    <property type="match status" value="1"/>
</dbReference>
<protein>
    <recommendedName>
        <fullName evidence="4">Rho GTPase-activating protein 20</fullName>
    </recommendedName>
    <alternativeName>
        <fullName evidence="5">Rho-type GTPase-activating protein 20</fullName>
    </alternativeName>
</protein>
<evidence type="ECO:0000256" key="1">
    <source>
        <dbReference type="ARBA" id="ARBA00022468"/>
    </source>
</evidence>
<sequence length="1171" mass="130075">METMSPKQQESINPSRCASLTGDPKMGPQLDKKRMKSMMHRRQSAPSLVISKALTRSRTLSRENFLMPVSPETCVLVQSYLTPTRHFVAHAYAQLKTGLQTQERHLFLFNDILLITKAKSSTNFKMKAQAYVSQMWIASCMDEVCEGSTSQERSFVMGWPTCNCVATFSTVEQKEKWLSLIKSHMQEEKEKDNPKTIPLKVFAKDVGNCAYAKTLAVSNSDSASEVIRLALQQFGIVHAYLTCWGNVKDYQLWVSSKRDNAPYPLIGHEFPFSIQMSHLRPPSACLDDPKDANAPAETQVELFLDQLQSDNQCQFILKPSRVVVGQSFIVEPGQKPTKRRRSLISWAFWKGSTNQLDDPPPTPFFSAPGQLFGLPLNAVCHDDALPRPIMDILVFLYQEAPFTRGIFRRSAGAKACRDLRDRLDSGSRDVSLVHESIFVIAAVLKDFLRNIPGSLLSSDLYELWMGAMDGPIEGEESQLEAIQRLVGRLPCDNSLLLSHVLAVLHRVHLHSHDNQMNAFNLAICIAPSMLSGPALSSPELEGDGAKKVCELVRLMIEHCNTVMREDVMSLFSGFPQRCSNGDLGSDLSSYQMTDSSYDSLENELENDDLGSPFPAIQHPTPQPDSRSRDSVITLSDCDLDQMDTDPESPLPMTLLRPPPTPPSRVPQVSRPSSSRTRCPSEVPVLPGSCRLRRCSEPSIRNSTSSLLRCLESHTVRKGSYDDATDSAPDSEVDEVFTKHLSILRLDKPITLEREGASSDRAGSGETQRWKETTKKPPPLHLDASCSSLYSPNASPTRSSMSSLDSAFSQHSADYATSSLPLGVPLKMSGNVSPCSMGHISPCSPTQVSLFSSGPLTTSPRESPPKDPFDWSHLKSSHGLHPNSWLKRDRRLSLSRQLESMEDAYLQDGSSDGLAKVSQGRERRTQESAEPVAGRTSGSPPSYQQALLQAQHCKSMLYSPSDKPLTVRELRELHQQACSLPKASATTALPQARTARRPAPKSQVSGGDHPDLPQAMFYIQSARKLALHRHKSHSIIPSVENVHPRPTRRASEPIAVSLGLDQESTIGLERLHRQALRQVTDQDAPQNPGLRISDVEPSREFTEARFCLSPTATKAVRDYFSLHSHEDPHSSLKKSQEVALAIVQGKREWNRRCSDPRLEDFDQLLFAEESYV</sequence>
<dbReference type="InterPro" id="IPR011993">
    <property type="entry name" value="PH-like_dom_sf"/>
</dbReference>
<dbReference type="InterPro" id="IPR000198">
    <property type="entry name" value="RhoGAP_dom"/>
</dbReference>
<dbReference type="FunFam" id="1.10.555.10:FF:000025">
    <property type="entry name" value="Rho GTPase-activating protein 20"/>
    <property type="match status" value="1"/>
</dbReference>
<proteinExistence type="predicted"/>
<evidence type="ECO:0000259" key="7">
    <source>
        <dbReference type="PROSITE" id="PS50200"/>
    </source>
</evidence>
<dbReference type="Gene3D" id="1.10.555.10">
    <property type="entry name" value="Rho GTPase activation protein"/>
    <property type="match status" value="1"/>
</dbReference>
<feature type="compositionally biased region" description="Polar residues" evidence="6">
    <location>
        <begin position="1"/>
        <end position="18"/>
    </location>
</feature>
<dbReference type="PROSITE" id="PS50238">
    <property type="entry name" value="RHOGAP"/>
    <property type="match status" value="1"/>
</dbReference>
<feature type="domain" description="Rho-GAP" evidence="8">
    <location>
        <begin position="374"/>
        <end position="563"/>
    </location>
</feature>
<dbReference type="SUPFAM" id="SSF50729">
    <property type="entry name" value="PH domain-like"/>
    <property type="match status" value="1"/>
</dbReference>
<feature type="compositionally biased region" description="Polar residues" evidence="6">
    <location>
        <begin position="784"/>
        <end position="802"/>
    </location>
</feature>
<feature type="region of interest" description="Disordered" evidence="6">
    <location>
        <begin position="850"/>
        <end position="882"/>
    </location>
</feature>
<dbReference type="PANTHER" id="PTHR23179">
    <property type="entry name" value="T-CELL ACTIVATION RHO GTPASE ACTIVATING PROTEIN-RELATED"/>
    <property type="match status" value="1"/>
</dbReference>
<dbReference type="Gene3D" id="2.30.29.30">
    <property type="entry name" value="Pleckstrin-homology domain (PH domain)/Phosphotyrosine-binding domain (PTB)"/>
    <property type="match status" value="1"/>
</dbReference>
<dbReference type="SUPFAM" id="SSF54236">
    <property type="entry name" value="Ubiquitin-like"/>
    <property type="match status" value="1"/>
</dbReference>
<gene>
    <name evidence="10" type="primary">arhgap20</name>
</gene>
<dbReference type="GeneID" id="105911657"/>
<evidence type="ECO:0000259" key="8">
    <source>
        <dbReference type="PROSITE" id="PS50238"/>
    </source>
</evidence>
<feature type="region of interest" description="Disordered" evidence="6">
    <location>
        <begin position="753"/>
        <end position="802"/>
    </location>
</feature>
<dbReference type="PANTHER" id="PTHR23179:SF28">
    <property type="entry name" value="RHO GTPASE-ACTIVATING PROTEIN 20"/>
    <property type="match status" value="1"/>
</dbReference>
<dbReference type="Pfam" id="PF22286">
    <property type="entry name" value="RHG20_PH"/>
    <property type="match status" value="1"/>
</dbReference>
<dbReference type="InterPro" id="IPR029071">
    <property type="entry name" value="Ubiquitin-like_domsf"/>
</dbReference>
<dbReference type="SMART" id="SM00324">
    <property type="entry name" value="RhoGAP"/>
    <property type="match status" value="1"/>
</dbReference>
<feature type="compositionally biased region" description="Basic residues" evidence="6">
    <location>
        <begin position="33"/>
        <end position="42"/>
    </location>
</feature>
<evidence type="ECO:0000256" key="2">
    <source>
        <dbReference type="ARBA" id="ARBA00022553"/>
    </source>
</evidence>
<evidence type="ECO:0000313" key="10">
    <source>
        <dbReference type="RefSeq" id="XP_031414505.1"/>
    </source>
</evidence>
<evidence type="ECO:0000313" key="9">
    <source>
        <dbReference type="Proteomes" id="UP000515152"/>
    </source>
</evidence>
<dbReference type="GO" id="GO:0005096">
    <property type="term" value="F:GTPase activator activity"/>
    <property type="evidence" value="ECO:0007669"/>
    <property type="project" value="UniProtKB-KW"/>
</dbReference>
<dbReference type="CDD" id="cd13319">
    <property type="entry name" value="PH_RARhoGAP"/>
    <property type="match status" value="1"/>
</dbReference>
<dbReference type="OrthoDB" id="9994905at2759"/>
<dbReference type="Pfam" id="PF00620">
    <property type="entry name" value="RhoGAP"/>
    <property type="match status" value="1"/>
</dbReference>